<dbReference type="OrthoDB" id="76260at2759"/>
<name>A0A1V9Z0A1_9STRA</name>
<feature type="transmembrane region" description="Helical" evidence="1">
    <location>
        <begin position="94"/>
        <end position="112"/>
    </location>
</feature>
<evidence type="ECO:0000313" key="2">
    <source>
        <dbReference type="EMBL" id="OQR91479.1"/>
    </source>
</evidence>
<keyword evidence="1" id="KW-1133">Transmembrane helix</keyword>
<evidence type="ECO:0008006" key="4">
    <source>
        <dbReference type="Google" id="ProtNLM"/>
    </source>
</evidence>
<dbReference type="AlphaFoldDB" id="A0A1V9Z0A1"/>
<organism evidence="2 3">
    <name type="scientific">Thraustotheca clavata</name>
    <dbReference type="NCBI Taxonomy" id="74557"/>
    <lineage>
        <taxon>Eukaryota</taxon>
        <taxon>Sar</taxon>
        <taxon>Stramenopiles</taxon>
        <taxon>Oomycota</taxon>
        <taxon>Saprolegniomycetes</taxon>
        <taxon>Saprolegniales</taxon>
        <taxon>Achlyaceae</taxon>
        <taxon>Thraustotheca</taxon>
    </lineage>
</organism>
<proteinExistence type="predicted"/>
<keyword evidence="1" id="KW-0472">Membrane</keyword>
<reference evidence="2 3" key="1">
    <citation type="journal article" date="2014" name="Genome Biol. Evol.">
        <title>The secreted proteins of Achlya hypogyna and Thraustotheca clavata identify the ancestral oomycete secretome and reveal gene acquisitions by horizontal gene transfer.</title>
        <authorList>
            <person name="Misner I."/>
            <person name="Blouin N."/>
            <person name="Leonard G."/>
            <person name="Richards T.A."/>
            <person name="Lane C.E."/>
        </authorList>
    </citation>
    <scope>NUCLEOTIDE SEQUENCE [LARGE SCALE GENOMIC DNA]</scope>
    <source>
        <strain evidence="2 3">ATCC 34112</strain>
    </source>
</reference>
<gene>
    <name evidence="2" type="ORF">THRCLA_22461</name>
</gene>
<dbReference type="Proteomes" id="UP000243217">
    <property type="component" value="Unassembled WGS sequence"/>
</dbReference>
<sequence>MRSILLARVRLPPIAEETWEDEYFEQRAVALEKCSPFSATTAFEMIPDKTRCEFEYLRHSRDGFGMKAVHFIAMVFSVVCIEICKGVLVRATMLLTLLLVVFACHHFLVFHLEF</sequence>
<comment type="caution">
    <text evidence="2">The sequence shown here is derived from an EMBL/GenBank/DDBJ whole genome shotgun (WGS) entry which is preliminary data.</text>
</comment>
<accession>A0A1V9Z0A1</accession>
<keyword evidence="1" id="KW-0812">Transmembrane</keyword>
<evidence type="ECO:0000256" key="1">
    <source>
        <dbReference type="SAM" id="Phobius"/>
    </source>
</evidence>
<evidence type="ECO:0000313" key="3">
    <source>
        <dbReference type="Proteomes" id="UP000243217"/>
    </source>
</evidence>
<keyword evidence="3" id="KW-1185">Reference proteome</keyword>
<protein>
    <recommendedName>
        <fullName evidence="4">Transmembrane protein</fullName>
    </recommendedName>
</protein>
<dbReference type="EMBL" id="JNBS01002418">
    <property type="protein sequence ID" value="OQR91479.1"/>
    <property type="molecule type" value="Genomic_DNA"/>
</dbReference>